<keyword evidence="4" id="KW-0676">Redox-active center</keyword>
<dbReference type="Pfam" id="PF01323">
    <property type="entry name" value="DSBA"/>
    <property type="match status" value="1"/>
</dbReference>
<organism evidence="6 7">
    <name type="scientific">Devosia rhodophyticola</name>
    <dbReference type="NCBI Taxonomy" id="3026423"/>
    <lineage>
        <taxon>Bacteria</taxon>
        <taxon>Pseudomonadati</taxon>
        <taxon>Pseudomonadota</taxon>
        <taxon>Alphaproteobacteria</taxon>
        <taxon>Hyphomicrobiales</taxon>
        <taxon>Devosiaceae</taxon>
        <taxon>Devosia</taxon>
    </lineage>
</organism>
<dbReference type="PANTHER" id="PTHR13887:SF14">
    <property type="entry name" value="DISULFIDE BOND FORMATION PROTEIN D"/>
    <property type="match status" value="1"/>
</dbReference>
<feature type="domain" description="Thioredoxin" evidence="5">
    <location>
        <begin position="114"/>
        <end position="301"/>
    </location>
</feature>
<proteinExistence type="predicted"/>
<dbReference type="EMBL" id="CP118247">
    <property type="protein sequence ID" value="WDR05660.1"/>
    <property type="molecule type" value="Genomic_DNA"/>
</dbReference>
<protein>
    <submittedName>
        <fullName evidence="6">DsbA family protein</fullName>
    </submittedName>
</protein>
<keyword evidence="2" id="KW-0560">Oxidoreductase</keyword>
<evidence type="ECO:0000313" key="6">
    <source>
        <dbReference type="EMBL" id="WDR05660.1"/>
    </source>
</evidence>
<dbReference type="PROSITE" id="PS51352">
    <property type="entry name" value="THIOREDOXIN_2"/>
    <property type="match status" value="1"/>
</dbReference>
<dbReference type="InterPro" id="IPR001853">
    <property type="entry name" value="DSBA-like_thioredoxin_dom"/>
</dbReference>
<keyword evidence="7" id="KW-1185">Reference proteome</keyword>
<dbReference type="Proteomes" id="UP001222118">
    <property type="component" value="Chromosome"/>
</dbReference>
<accession>A0ABY7YWA6</accession>
<evidence type="ECO:0000313" key="7">
    <source>
        <dbReference type="Proteomes" id="UP001222118"/>
    </source>
</evidence>
<keyword evidence="1" id="KW-0732">Signal</keyword>
<evidence type="ECO:0000256" key="3">
    <source>
        <dbReference type="ARBA" id="ARBA00023157"/>
    </source>
</evidence>
<dbReference type="CDD" id="cd03023">
    <property type="entry name" value="DsbA_Com1_like"/>
    <property type="match status" value="1"/>
</dbReference>
<reference evidence="6 7" key="1">
    <citation type="submission" date="2023-02" db="EMBL/GenBank/DDBJ databases">
        <title>Devosia chondri sp. nov., isolated from the phycosphere of marine algae.</title>
        <authorList>
            <person name="Kim J.M."/>
            <person name="Lee J.K."/>
            <person name="Choi B.J."/>
            <person name="Bayburt H."/>
            <person name="Jeon C.O."/>
        </authorList>
    </citation>
    <scope>NUCLEOTIDE SEQUENCE [LARGE SCALE GENOMIC DNA]</scope>
    <source>
        <strain evidence="6 7">G2-5</strain>
    </source>
</reference>
<dbReference type="PANTHER" id="PTHR13887">
    <property type="entry name" value="GLUTATHIONE S-TRANSFERASE KAPPA"/>
    <property type="match status" value="1"/>
</dbReference>
<dbReference type="RefSeq" id="WP_282211178.1">
    <property type="nucleotide sequence ID" value="NZ_CP118247.1"/>
</dbReference>
<name>A0ABY7YWA6_9HYPH</name>
<evidence type="ECO:0000256" key="2">
    <source>
        <dbReference type="ARBA" id="ARBA00023002"/>
    </source>
</evidence>
<dbReference type="Gene3D" id="3.40.30.10">
    <property type="entry name" value="Glutaredoxin"/>
    <property type="match status" value="1"/>
</dbReference>
<evidence type="ECO:0000256" key="1">
    <source>
        <dbReference type="ARBA" id="ARBA00022729"/>
    </source>
</evidence>
<evidence type="ECO:0000256" key="4">
    <source>
        <dbReference type="ARBA" id="ARBA00023284"/>
    </source>
</evidence>
<keyword evidence="3" id="KW-1015">Disulfide bond</keyword>
<sequence length="309" mass="32704">MPRLTAALIAIAGILAGGLGVSLLNQPAPDTGAITAIVSDVLAKQEAPPAPIDKAGVEAIVADMLTEHDLALATTQPAEPTVAQIDPAKLNPMIENYLMSDPEILQRLSNALETKTRTAEADASRTAIASMKDVIFNDPNQVVLGNPDGDVTLVEMFDYNCSYCRSALPDLVNLLADDPELRVVLKEFPILSQGSLDAARVAVLVGKSDADYWTFHQALFTGRGQNDLDTALAAAKDVGLSPVNLQLELDSELVGKTIQNSYDIAKALNITGTPTYIIGNEVIPGAIGIDDLRSRIANMRACGQTQCEG</sequence>
<dbReference type="InterPro" id="IPR036249">
    <property type="entry name" value="Thioredoxin-like_sf"/>
</dbReference>
<gene>
    <name evidence="6" type="ORF">PSQ90_15585</name>
</gene>
<dbReference type="SUPFAM" id="SSF52833">
    <property type="entry name" value="Thioredoxin-like"/>
    <property type="match status" value="1"/>
</dbReference>
<dbReference type="InterPro" id="IPR013766">
    <property type="entry name" value="Thioredoxin_domain"/>
</dbReference>
<evidence type="ECO:0000259" key="5">
    <source>
        <dbReference type="PROSITE" id="PS51352"/>
    </source>
</evidence>